<proteinExistence type="inferred from homology"/>
<accession>A0ABW1ZT60</accession>
<dbReference type="Pfam" id="PF02195">
    <property type="entry name" value="ParB_N"/>
    <property type="match status" value="1"/>
</dbReference>
<dbReference type="CDD" id="cd16393">
    <property type="entry name" value="SPO0J_N"/>
    <property type="match status" value="1"/>
</dbReference>
<protein>
    <submittedName>
        <fullName evidence="3">ParB/RepB/Spo0J family partition protein</fullName>
    </submittedName>
</protein>
<dbReference type="InterPro" id="IPR050336">
    <property type="entry name" value="Chromosome_partition/occlusion"/>
</dbReference>
<name>A0ABW1ZT60_9DEIO</name>
<dbReference type="SUPFAM" id="SSF109709">
    <property type="entry name" value="KorB DNA-binding domain-like"/>
    <property type="match status" value="1"/>
</dbReference>
<dbReference type="Gene3D" id="1.10.10.2830">
    <property type="match status" value="1"/>
</dbReference>
<feature type="domain" description="ParB-like N-terminal" evidence="2">
    <location>
        <begin position="34"/>
        <end position="123"/>
    </location>
</feature>
<dbReference type="Gene3D" id="3.90.1530.30">
    <property type="match status" value="1"/>
</dbReference>
<dbReference type="RefSeq" id="WP_224611841.1">
    <property type="nucleotide sequence ID" value="NZ_JAIQXV010000020.1"/>
</dbReference>
<evidence type="ECO:0000313" key="3">
    <source>
        <dbReference type="EMBL" id="MFC6662875.1"/>
    </source>
</evidence>
<dbReference type="PANTHER" id="PTHR33375:SF7">
    <property type="entry name" value="CHROMOSOME 2-PARTITIONING PROTEIN PARB-RELATED"/>
    <property type="match status" value="1"/>
</dbReference>
<organism evidence="3 4">
    <name type="scientific">Deinococcus multiflagellatus</name>
    <dbReference type="NCBI Taxonomy" id="1656887"/>
    <lineage>
        <taxon>Bacteria</taxon>
        <taxon>Thermotogati</taxon>
        <taxon>Deinococcota</taxon>
        <taxon>Deinococci</taxon>
        <taxon>Deinococcales</taxon>
        <taxon>Deinococcaceae</taxon>
        <taxon>Deinococcus</taxon>
    </lineage>
</organism>
<reference evidence="4" key="1">
    <citation type="journal article" date="2019" name="Int. J. Syst. Evol. Microbiol.">
        <title>The Global Catalogue of Microorganisms (GCM) 10K type strain sequencing project: providing services to taxonomists for standard genome sequencing and annotation.</title>
        <authorList>
            <consortium name="The Broad Institute Genomics Platform"/>
            <consortium name="The Broad Institute Genome Sequencing Center for Infectious Disease"/>
            <person name="Wu L."/>
            <person name="Ma J."/>
        </authorList>
    </citation>
    <scope>NUCLEOTIDE SEQUENCE [LARGE SCALE GENOMIC DNA]</scope>
    <source>
        <strain evidence="4">CCUG 63830</strain>
    </source>
</reference>
<dbReference type="SUPFAM" id="SSF110849">
    <property type="entry name" value="ParB/Sulfiredoxin"/>
    <property type="match status" value="1"/>
</dbReference>
<dbReference type="Proteomes" id="UP001596317">
    <property type="component" value="Unassembled WGS sequence"/>
</dbReference>
<evidence type="ECO:0000313" key="4">
    <source>
        <dbReference type="Proteomes" id="UP001596317"/>
    </source>
</evidence>
<dbReference type="InterPro" id="IPR003115">
    <property type="entry name" value="ParB_N"/>
</dbReference>
<dbReference type="PANTHER" id="PTHR33375">
    <property type="entry name" value="CHROMOSOME-PARTITIONING PROTEIN PARB-RELATED"/>
    <property type="match status" value="1"/>
</dbReference>
<dbReference type="NCBIfam" id="TIGR00180">
    <property type="entry name" value="parB_part"/>
    <property type="match status" value="1"/>
</dbReference>
<dbReference type="InterPro" id="IPR036086">
    <property type="entry name" value="ParB/Sulfiredoxin_sf"/>
</dbReference>
<comment type="similarity">
    <text evidence="1">Belongs to the ParB family.</text>
</comment>
<comment type="caution">
    <text evidence="3">The sequence shown here is derived from an EMBL/GenBank/DDBJ whole genome shotgun (WGS) entry which is preliminary data.</text>
</comment>
<dbReference type="InterPro" id="IPR004437">
    <property type="entry name" value="ParB/RepB/Spo0J"/>
</dbReference>
<keyword evidence="4" id="KW-1185">Reference proteome</keyword>
<dbReference type="SMART" id="SM00470">
    <property type="entry name" value="ParB"/>
    <property type="match status" value="1"/>
</dbReference>
<evidence type="ECO:0000256" key="1">
    <source>
        <dbReference type="ARBA" id="ARBA00006295"/>
    </source>
</evidence>
<sequence length="298" mass="32351">MTRKRPERTRDIDSLIGTDLGALRQNATTSTPTATLPVAQLQPGAGQPRRAFDEASLAALAESIRAEGVLQPLLVRPVDGGHEIVAGERRWRAAQLAGLTEVPVLIRTLDDRQARAAALIENLQRENLNVIDEVDGKLALVALALNTDAESARTRLMQLLKSERGPDHATVESVFASLGESWLSFAKNKLRVLRWPAPLVEALRAGLPLTVGSVIASAPESQQEALITAALAGASRGELQSMVERAKAEQQPKSRIMATHAAKVLSSRRFMDQLAPADRQAVEKWLERMPAVLRPDQT</sequence>
<gene>
    <name evidence="3" type="ORF">ACFP90_22800</name>
</gene>
<dbReference type="EMBL" id="JBHSWB010000002">
    <property type="protein sequence ID" value="MFC6662875.1"/>
    <property type="molecule type" value="Genomic_DNA"/>
</dbReference>
<evidence type="ECO:0000259" key="2">
    <source>
        <dbReference type="SMART" id="SM00470"/>
    </source>
</evidence>